<dbReference type="OrthoDB" id="9981818at2"/>
<keyword evidence="4" id="KW-1185">Reference proteome</keyword>
<feature type="region of interest" description="Disordered" evidence="1">
    <location>
        <begin position="63"/>
        <end position="94"/>
    </location>
</feature>
<dbReference type="RefSeq" id="WP_084718432.1">
    <property type="nucleotide sequence ID" value="NZ_CP011450.1"/>
</dbReference>
<dbReference type="InterPro" id="IPR021682">
    <property type="entry name" value="DUF2933"/>
</dbReference>
<gene>
    <name evidence="3" type="ORF">NX02_p1220</name>
</gene>
<dbReference type="KEGG" id="ssan:NX02_p1220"/>
<evidence type="ECO:0008006" key="5">
    <source>
        <dbReference type="Google" id="ProtNLM"/>
    </source>
</evidence>
<keyword evidence="3" id="KW-0614">Plasmid</keyword>
<name>A0A0F7JVY8_9SPHN</name>
<evidence type="ECO:0000256" key="2">
    <source>
        <dbReference type="SAM" id="Phobius"/>
    </source>
</evidence>
<keyword evidence="2" id="KW-0472">Membrane</keyword>
<dbReference type="Proteomes" id="UP000018851">
    <property type="component" value="Plasmid pNXO2"/>
</dbReference>
<evidence type="ECO:0000256" key="1">
    <source>
        <dbReference type="SAM" id="MobiDB-lite"/>
    </source>
</evidence>
<feature type="transmembrane region" description="Helical" evidence="2">
    <location>
        <begin position="40"/>
        <end position="59"/>
    </location>
</feature>
<proteinExistence type="predicted"/>
<protein>
    <recommendedName>
        <fullName evidence="5">DUF2933 domain-containing protein</fullName>
    </recommendedName>
</protein>
<keyword evidence="2" id="KW-0812">Transmembrane</keyword>
<accession>A0A0F7JVY8</accession>
<sequence>MSNSGRRLAQRLRAHPLTSVVSGILVIVALYLVYEHRTSPLAMLPYLLLLACPLMHFFMHGGHRRRTSERAENSGGPAGTIGNRLVSREAEGGQ</sequence>
<organism evidence="3 4">
    <name type="scientific">Sphingomonas sanxanigenens DSM 19645 = NX02</name>
    <dbReference type="NCBI Taxonomy" id="1123269"/>
    <lineage>
        <taxon>Bacteria</taxon>
        <taxon>Pseudomonadati</taxon>
        <taxon>Pseudomonadota</taxon>
        <taxon>Alphaproteobacteria</taxon>
        <taxon>Sphingomonadales</taxon>
        <taxon>Sphingomonadaceae</taxon>
        <taxon>Sphingomonas</taxon>
    </lineage>
</organism>
<dbReference type="AlphaFoldDB" id="A0A0F7JVY8"/>
<reference evidence="3 4" key="1">
    <citation type="submission" date="2015-05" db="EMBL/GenBank/DDBJ databases">
        <title>Plasmid of Sphingomonas sanxanigenens NX02.</title>
        <authorList>
            <person name="Huang H."/>
            <person name="Ma T."/>
        </authorList>
    </citation>
    <scope>NUCLEOTIDE SEQUENCE [LARGE SCALE GENOMIC DNA]</scope>
    <source>
        <strain evidence="3 4">NX02</strain>
        <plasmid evidence="4">Plasmid pNXO2</plasmid>
    </source>
</reference>
<keyword evidence="2" id="KW-1133">Transmembrane helix</keyword>
<feature type="transmembrane region" description="Helical" evidence="2">
    <location>
        <begin position="12"/>
        <end position="34"/>
    </location>
</feature>
<evidence type="ECO:0000313" key="4">
    <source>
        <dbReference type="Proteomes" id="UP000018851"/>
    </source>
</evidence>
<dbReference type="EMBL" id="CP011450">
    <property type="protein sequence ID" value="AKH18885.1"/>
    <property type="molecule type" value="Genomic_DNA"/>
</dbReference>
<dbReference type="Pfam" id="PF11666">
    <property type="entry name" value="DUF2933"/>
    <property type="match status" value="1"/>
</dbReference>
<geneLocation type="plasmid" evidence="3 4">
    <name>pNXO2</name>
</geneLocation>
<evidence type="ECO:0000313" key="3">
    <source>
        <dbReference type="EMBL" id="AKH18885.1"/>
    </source>
</evidence>